<feature type="region of interest" description="Disordered" evidence="2">
    <location>
        <begin position="389"/>
        <end position="409"/>
    </location>
</feature>
<feature type="region of interest" description="Disordered" evidence="2">
    <location>
        <begin position="465"/>
        <end position="484"/>
    </location>
</feature>
<reference evidence="5 6" key="1">
    <citation type="journal article" date="2023" name="Hortic Res">
        <title>Pangenome of water caltrop reveals structural variations and asymmetric subgenome divergence after allopolyploidization.</title>
        <authorList>
            <person name="Zhang X."/>
            <person name="Chen Y."/>
            <person name="Wang L."/>
            <person name="Yuan Y."/>
            <person name="Fang M."/>
            <person name="Shi L."/>
            <person name="Lu R."/>
            <person name="Comes H.P."/>
            <person name="Ma Y."/>
            <person name="Chen Y."/>
            <person name="Huang G."/>
            <person name="Zhou Y."/>
            <person name="Zheng Z."/>
            <person name="Qiu Y."/>
        </authorList>
    </citation>
    <scope>NUCLEOTIDE SEQUENCE [LARGE SCALE GENOMIC DNA]</scope>
    <source>
        <tissue evidence="5">Roots</tissue>
    </source>
</reference>
<accession>A0AAN7GW51</accession>
<evidence type="ECO:0008006" key="7">
    <source>
        <dbReference type="Google" id="ProtNLM"/>
    </source>
</evidence>
<feature type="compositionally biased region" description="Gly residues" evidence="2">
    <location>
        <begin position="92"/>
        <end position="105"/>
    </location>
</feature>
<dbReference type="PANTHER" id="PTHR21450">
    <property type="entry name" value="PROTEIN ALTERED PHOSPHATE STARVATION RESPONSE 1"/>
    <property type="match status" value="1"/>
</dbReference>
<feature type="region of interest" description="Disordered" evidence="2">
    <location>
        <begin position="67"/>
        <end position="150"/>
    </location>
</feature>
<dbReference type="Pfam" id="PF04783">
    <property type="entry name" value="DUF630"/>
    <property type="match status" value="1"/>
</dbReference>
<proteinExistence type="predicted"/>
<protein>
    <recommendedName>
        <fullName evidence="7">Nitrate regulatory gene2 protein</fullName>
    </recommendedName>
</protein>
<evidence type="ECO:0000313" key="6">
    <source>
        <dbReference type="Proteomes" id="UP001345219"/>
    </source>
</evidence>
<dbReference type="InterPro" id="IPR006867">
    <property type="entry name" value="DUF632"/>
</dbReference>
<evidence type="ECO:0000259" key="3">
    <source>
        <dbReference type="Pfam" id="PF04782"/>
    </source>
</evidence>
<dbReference type="EMBL" id="JAXIOK010000022">
    <property type="protein sequence ID" value="KAK4745034.1"/>
    <property type="molecule type" value="Genomic_DNA"/>
</dbReference>
<dbReference type="Proteomes" id="UP001345219">
    <property type="component" value="Chromosome 9"/>
</dbReference>
<feature type="compositionally biased region" description="Basic and acidic residues" evidence="2">
    <location>
        <begin position="389"/>
        <end position="400"/>
    </location>
</feature>
<name>A0AAN7GW51_9MYRT</name>
<dbReference type="InterPro" id="IPR006868">
    <property type="entry name" value="DUF630"/>
</dbReference>
<evidence type="ECO:0000256" key="1">
    <source>
        <dbReference type="SAM" id="Coils"/>
    </source>
</evidence>
<dbReference type="PANTHER" id="PTHR21450:SF41">
    <property type="entry name" value="RNA POLYMERASE SUBUNIT BETA, PUTATIVE (DUF630 AND DUF632)-RELATED"/>
    <property type="match status" value="1"/>
</dbReference>
<organism evidence="5 6">
    <name type="scientific">Trapa incisa</name>
    <dbReference type="NCBI Taxonomy" id="236973"/>
    <lineage>
        <taxon>Eukaryota</taxon>
        <taxon>Viridiplantae</taxon>
        <taxon>Streptophyta</taxon>
        <taxon>Embryophyta</taxon>
        <taxon>Tracheophyta</taxon>
        <taxon>Spermatophyta</taxon>
        <taxon>Magnoliopsida</taxon>
        <taxon>eudicotyledons</taxon>
        <taxon>Gunneridae</taxon>
        <taxon>Pentapetalae</taxon>
        <taxon>rosids</taxon>
        <taxon>malvids</taxon>
        <taxon>Myrtales</taxon>
        <taxon>Lythraceae</taxon>
        <taxon>Trapa</taxon>
    </lineage>
</organism>
<evidence type="ECO:0000259" key="4">
    <source>
        <dbReference type="Pfam" id="PF04783"/>
    </source>
</evidence>
<evidence type="ECO:0000256" key="2">
    <source>
        <dbReference type="SAM" id="MobiDB-lite"/>
    </source>
</evidence>
<keyword evidence="6" id="KW-1185">Reference proteome</keyword>
<feature type="domain" description="DUF632" evidence="3">
    <location>
        <begin position="416"/>
        <end position="727"/>
    </location>
</feature>
<feature type="domain" description="DUF630" evidence="4">
    <location>
        <begin position="1"/>
        <end position="57"/>
    </location>
</feature>
<keyword evidence="1" id="KW-0175">Coiled coil</keyword>
<dbReference type="Pfam" id="PF04782">
    <property type="entry name" value="DUF632"/>
    <property type="match status" value="1"/>
</dbReference>
<gene>
    <name evidence="5" type="ORF">SAY87_011346</name>
</gene>
<sequence length="842" mass="92974">MGCASSKVDDLPAVALCRDRCAILDEAVRQRYSLADAHVAYIGSLSRIAESLHGFFELTQSAPAQFPPVLNLPPHRKGSDPATSAPSEAPKGLGGGSGGGGGGGHGHSRSSSGSHIQLSTDSEDESGPESFSFHHSGHASPGNIRGGHVQYMNHGQTEKNMVSSYQGGFSHMNYMKKTTTPSVLYEQRPPMSSQGTIQFGESSSSYYPYPIQSANLHPPYGYPNYGEDVGGGGGGDGGYGYFSSNQQSYGGYGYGYPSQSPGTAMEPYTKPPPPPPSPPKVSTFDFLNLFGTESYGVYYSPYTPGRNSVDVRMEEGIPDLEEERFQHEVVKEVHGKQKLVDTESYPKSGDVDIGVGRKPEAQAFKGGPVPGAENSGREYEVHVVDKKIVNDDAQDRRPEDQGGNAGRSRGFRGIYDAVSKIKIQFERAAESGEGVAKMLEAGKRPYRRRHQVTSKIVHVVTTHPVVSSKASTSSSADPSSSSEVSWPAYVEEEVGMRSGNLSSTLNKLYLWERKLYSEVKSEENTRVKHERKIKKLKLMDQRGAEATKVDATRISIRDLSTKIRMAIQVVDKISITVSNIRDGELWPQLNELIQGFTQMWKCMLECHRSQCQAIGEAGGLGHLLSAKKFSDTHLNATLHFERQLINWTLRFSSWISVQKGFVNAINNWLFKCLSYEPEETADGIPPFSPSRMGAPPVFVICNQWVQALERISEREVLNAMRVFVMDLLHIWKQDKLEMRQRMEANKDLEKKVKDLDREDQKIHKEVQAMDKRTILFAGDGDDLPVAGPAIYASDTLIDLQASLRRIFEAMERFMDSSAKAYEDLLQRCVEEEKLAQGGRTGS</sequence>
<comment type="caution">
    <text evidence="5">The sequence shown here is derived from an EMBL/GenBank/DDBJ whole genome shotgun (WGS) entry which is preliminary data.</text>
</comment>
<feature type="coiled-coil region" evidence="1">
    <location>
        <begin position="738"/>
        <end position="765"/>
    </location>
</feature>
<evidence type="ECO:0000313" key="5">
    <source>
        <dbReference type="EMBL" id="KAK4745034.1"/>
    </source>
</evidence>
<dbReference type="AlphaFoldDB" id="A0AAN7GW51"/>